<evidence type="ECO:0008006" key="2">
    <source>
        <dbReference type="Google" id="ProtNLM"/>
    </source>
</evidence>
<dbReference type="EMBL" id="DQ403638">
    <property type="protein sequence ID" value="ABD75190.1"/>
    <property type="molecule type" value="Genomic_DNA"/>
</dbReference>
<evidence type="ECO:0000313" key="1">
    <source>
        <dbReference type="EMBL" id="ABD75190.1"/>
    </source>
</evidence>
<proteinExistence type="predicted"/>
<organism evidence="1">
    <name type="scientific">Sinorhizobium terangae</name>
    <dbReference type="NCBI Taxonomy" id="110322"/>
    <lineage>
        <taxon>Bacteria</taxon>
        <taxon>Pseudomonadati</taxon>
        <taxon>Pseudomonadota</taxon>
        <taxon>Alphaproteobacteria</taxon>
        <taxon>Hyphomicrobiales</taxon>
        <taxon>Rhizobiaceae</taxon>
        <taxon>Sinorhizobium/Ensifer group</taxon>
        <taxon>Sinorhizobium</taxon>
    </lineage>
</organism>
<reference evidence="1" key="1">
    <citation type="submission" date="2006-02" db="EMBL/GenBank/DDBJ databases">
        <title>Sampling the accessory genome of the Sinorhizobium genus by suppressive subtractive hybridization.</title>
        <authorList>
            <person name="Moulin L."/>
            <person name="Ghazoui Z."/>
            <person name="Young P."/>
        </authorList>
    </citation>
    <scope>NUCLEOTIDE SEQUENCE</scope>
    <source>
        <strain evidence="1">LMG7834</strain>
    </source>
</reference>
<name>D1CTN6_SINTE</name>
<feature type="non-terminal residue" evidence="1">
    <location>
        <position position="1"/>
    </location>
</feature>
<accession>D1CTN6</accession>
<sequence>LGSSIRIEVDTPVGSVTAFAKPNQSRRYERNQSVGLRFPTSDAVSVPKATAG</sequence>
<protein>
    <recommendedName>
        <fullName evidence="2">TOBE domain-containing protein</fullName>
    </recommendedName>
</protein>
<dbReference type="AlphaFoldDB" id="D1CTN6"/>